<dbReference type="EMBL" id="JADFFL010000002">
    <property type="protein sequence ID" value="MBE9661547.1"/>
    <property type="molecule type" value="Genomic_DNA"/>
</dbReference>
<evidence type="ECO:0000259" key="1">
    <source>
        <dbReference type="Pfam" id="PF11716"/>
    </source>
</evidence>
<dbReference type="Pfam" id="PF11716">
    <property type="entry name" value="MDMPI_N"/>
    <property type="match status" value="1"/>
</dbReference>
<dbReference type="InterPro" id="IPR017517">
    <property type="entry name" value="Maleyloyr_isom"/>
</dbReference>
<dbReference type="Gene3D" id="1.20.120.450">
    <property type="entry name" value="dinb family like domain"/>
    <property type="match status" value="1"/>
</dbReference>
<evidence type="ECO:0000313" key="3">
    <source>
        <dbReference type="Proteomes" id="UP000622475"/>
    </source>
</evidence>
<proteinExistence type="predicted"/>
<dbReference type="SUPFAM" id="SSF109854">
    <property type="entry name" value="DinB/YfiT-like putative metalloenzymes"/>
    <property type="match status" value="1"/>
</dbReference>
<dbReference type="InterPro" id="IPR034660">
    <property type="entry name" value="DinB/YfiT-like"/>
</dbReference>
<organism evidence="2 3">
    <name type="scientific">Mucilaginibacter myungsuensis</name>
    <dbReference type="NCBI Taxonomy" id="649104"/>
    <lineage>
        <taxon>Bacteria</taxon>
        <taxon>Pseudomonadati</taxon>
        <taxon>Bacteroidota</taxon>
        <taxon>Sphingobacteriia</taxon>
        <taxon>Sphingobacteriales</taxon>
        <taxon>Sphingobacteriaceae</taxon>
        <taxon>Mucilaginibacter</taxon>
    </lineage>
</organism>
<name>A0A929KVL4_9SPHI</name>
<protein>
    <submittedName>
        <fullName evidence="2">Maleylpyruvate isomerase N-terminal domain-containing protein</fullName>
    </submittedName>
</protein>
<dbReference type="Proteomes" id="UP000622475">
    <property type="component" value="Unassembled WGS sequence"/>
</dbReference>
<reference evidence="2" key="1">
    <citation type="submission" date="2020-10" db="EMBL/GenBank/DDBJ databases">
        <title>Mucilaginibacter mali sp. nov., isolated from rhizosphere soil of apple orchard.</title>
        <authorList>
            <person name="Lee J.-S."/>
            <person name="Kim H.S."/>
            <person name="Kim J.-S."/>
        </authorList>
    </citation>
    <scope>NUCLEOTIDE SEQUENCE</scope>
    <source>
        <strain evidence="2">KCTC 22746</strain>
    </source>
</reference>
<sequence length="276" mass="31387">MERIEVRHLFKPLDDLLIQLLEQLSPEDWHKPTVAKLWTVKDVVAHLLDGNIRTLSIQRDKYFGEPPPQINGYTDLVAWLNGLNADWVKANKRISPDVLILLHKATNDATTRYYESLDPDAEAIFAVSWAGEEQSLNWMHLAREYTEKWHHQQQIREATGRDSILTREFFYPMIDTFFRALPFTFKDVDAVDGTTIKVSIPGDAGGDWYLQKQGQNWALVDGVNEASISASVSIPAYITWKLFSKSVRPADVSAEVVLTGDQRLAMKVLDMVSVMA</sequence>
<accession>A0A929KVL4</accession>
<dbReference type="GO" id="GO:0016853">
    <property type="term" value="F:isomerase activity"/>
    <property type="evidence" value="ECO:0007669"/>
    <property type="project" value="UniProtKB-KW"/>
</dbReference>
<dbReference type="AlphaFoldDB" id="A0A929KVL4"/>
<keyword evidence="2" id="KW-0413">Isomerase</keyword>
<dbReference type="NCBIfam" id="TIGR03083">
    <property type="entry name" value="maleylpyruvate isomerase family mycothiol-dependent enzyme"/>
    <property type="match status" value="1"/>
</dbReference>
<gene>
    <name evidence="2" type="ORF">IRJ16_06590</name>
</gene>
<dbReference type="InterPro" id="IPR024344">
    <property type="entry name" value="MDMPI_metal-binding"/>
</dbReference>
<keyword evidence="3" id="KW-1185">Reference proteome</keyword>
<dbReference type="RefSeq" id="WP_194110731.1">
    <property type="nucleotide sequence ID" value="NZ_JADFFL010000002.1"/>
</dbReference>
<feature type="domain" description="Mycothiol-dependent maleylpyruvate isomerase metal-binding" evidence="1">
    <location>
        <begin position="14"/>
        <end position="155"/>
    </location>
</feature>
<evidence type="ECO:0000313" key="2">
    <source>
        <dbReference type="EMBL" id="MBE9661547.1"/>
    </source>
</evidence>
<comment type="caution">
    <text evidence="2">The sequence shown here is derived from an EMBL/GenBank/DDBJ whole genome shotgun (WGS) entry which is preliminary data.</text>
</comment>
<dbReference type="GO" id="GO:0046872">
    <property type="term" value="F:metal ion binding"/>
    <property type="evidence" value="ECO:0007669"/>
    <property type="project" value="InterPro"/>
</dbReference>